<gene>
    <name evidence="1" type="ORF">MM415B00400_0042</name>
</gene>
<dbReference type="EMBL" id="MT141537">
    <property type="protein sequence ID" value="QJA65387.1"/>
    <property type="molecule type" value="Genomic_DNA"/>
</dbReference>
<protein>
    <submittedName>
        <fullName evidence="1">Uncharacterized protein</fullName>
    </submittedName>
</protein>
<name>A0A6M3J8F2_9ZZZZ</name>
<proteinExistence type="predicted"/>
<sequence>MAIEYRYFKYTTQLGMYTITDPGVSAATAVGIVNSYDGVIITLGAGGNAQTLADPTVTTPGKTFTVVNNDTSGANTIAVNGITVTAGEAQSFIWDGTAWGPISLGITAVPVTVVQGGTGVATLTDNGLIYGNGTAAVGSLAEATDGQIPIGDTGGPPILATITGTADEIDVANAAGSITIGLVNPLAVSKGGTGTTGNVSGLDFTTPPAIGKTTPAELWGSPNVSKGPAIINSGFTGTISRATTTLTFSAAADAILAGYSATNPILGTTVIHPTGPVTMYITAWINSTSCTVDSSGTIGAATPTSFQLPIATFVNSAGVTQGWINAAGNVYFVQNAGFGTANPAYKSDVVGQTLVTANTGDWAAQYVNNDTTNGYGLYVFAGGNASGRSAFTVRDKNSIYLLDFKSDTGNLLINTSAAGTSAAKVLAMGLGTDPTDSPATAAQVWTKNFNGTNTGRLTTRTEEGQSSPLATINETAIFYGVTWDESADTYTRTGRTTGHKAAATLPAGMLPIQESMRGCLLNDDGTVNYYLSATDWTKKEDGATASDLTGTDGQVMVEIPKFWYRYKYSGTTHTYEVSPVAMSGFAPHPAFYKDGAWVDNRYIGAYEGVLYDTSLTAYVDGIYQTAVSAVFATADDSITIATRSNWATNLTVGQALVITGTVSNNATVTVKALVSGTAITVNENLTNETAAATVISTERDYTATTGDKLSSVSGKAAITQLTRANARVISLNRGAGWRQMDYDLVEAIQLLILTEYASFYTQSVIGAGITAVADWAAYNDYNPIVLSGIGNSIGNATGNTAGSTSAATESTKYLKYRGIENFYGHLWKWVDGFNINGNIPYRTNVGTNFADDTAANYTLMVDVNGADVTLHNADGYPATIQKMKWGFLAASVGASGSTKLTDYYYQAAGWLVALLGGHATHGANAGAFCWYLANVSGYAYRTFGARVGF</sequence>
<evidence type="ECO:0000313" key="1">
    <source>
        <dbReference type="EMBL" id="QJA65387.1"/>
    </source>
</evidence>
<dbReference type="AlphaFoldDB" id="A0A6M3J8F2"/>
<organism evidence="1">
    <name type="scientific">viral metagenome</name>
    <dbReference type="NCBI Taxonomy" id="1070528"/>
    <lineage>
        <taxon>unclassified sequences</taxon>
        <taxon>metagenomes</taxon>
        <taxon>organismal metagenomes</taxon>
    </lineage>
</organism>
<accession>A0A6M3J8F2</accession>
<reference evidence="1" key="1">
    <citation type="submission" date="2020-03" db="EMBL/GenBank/DDBJ databases">
        <title>The deep terrestrial virosphere.</title>
        <authorList>
            <person name="Holmfeldt K."/>
            <person name="Nilsson E."/>
            <person name="Simone D."/>
            <person name="Lopez-Fernandez M."/>
            <person name="Wu X."/>
            <person name="de Brujin I."/>
            <person name="Lundin D."/>
            <person name="Andersson A."/>
            <person name="Bertilsson S."/>
            <person name="Dopson M."/>
        </authorList>
    </citation>
    <scope>NUCLEOTIDE SEQUENCE</scope>
    <source>
        <strain evidence="1">MM415B00400</strain>
    </source>
</reference>